<feature type="domain" description="MobA-like NTP transferase" evidence="2">
    <location>
        <begin position="29"/>
        <end position="145"/>
    </location>
</feature>
<dbReference type="Proteomes" id="UP001595776">
    <property type="component" value="Unassembled WGS sequence"/>
</dbReference>
<accession>A0ABV8UD83</accession>
<sequence length="270" mass="29816">MTVTKKATALVLAASRRGAADVVAQAQGVSHKCLVTLDGVVMLERVIREIKNARGIDRVFVSIESEELLRTVPALAKMLDKGEIQYVPSAENLYLSVADAAARIEDPYPLVITTGDNALHTTEMVDHFCKEIEQHKPDAAVAMTPASVILEAYPEGKRAFHNLKDGGWSSCNLYALANEKALETAKIFEGGGQFGKKPQRIMKAFGLMFMLKYRYKLATIHELAASLSRRWKLTVQVIRMPFADAPIDVDNPGDMELTDQILKSRRMAAQ</sequence>
<evidence type="ECO:0000256" key="1">
    <source>
        <dbReference type="ARBA" id="ARBA00022842"/>
    </source>
</evidence>
<organism evidence="3 4">
    <name type="scientific">Kordiimonas lipolytica</name>
    <dbReference type="NCBI Taxonomy" id="1662421"/>
    <lineage>
        <taxon>Bacteria</taxon>
        <taxon>Pseudomonadati</taxon>
        <taxon>Pseudomonadota</taxon>
        <taxon>Alphaproteobacteria</taxon>
        <taxon>Kordiimonadales</taxon>
        <taxon>Kordiimonadaceae</taxon>
        <taxon>Kordiimonas</taxon>
    </lineage>
</organism>
<dbReference type="RefSeq" id="WP_068143468.1">
    <property type="nucleotide sequence ID" value="NZ_JBHSCR010000014.1"/>
</dbReference>
<dbReference type="SUPFAM" id="SSF53448">
    <property type="entry name" value="Nucleotide-diphospho-sugar transferases"/>
    <property type="match status" value="1"/>
</dbReference>
<keyword evidence="1" id="KW-0460">Magnesium</keyword>
<evidence type="ECO:0000259" key="2">
    <source>
        <dbReference type="Pfam" id="PF12804"/>
    </source>
</evidence>
<keyword evidence="4" id="KW-1185">Reference proteome</keyword>
<evidence type="ECO:0000313" key="3">
    <source>
        <dbReference type="EMBL" id="MFC4348856.1"/>
    </source>
</evidence>
<comment type="caution">
    <text evidence="3">The sequence shown here is derived from an EMBL/GenBank/DDBJ whole genome shotgun (WGS) entry which is preliminary data.</text>
</comment>
<protein>
    <submittedName>
        <fullName evidence="3">Nucleotidyltransferase family protein</fullName>
    </submittedName>
</protein>
<evidence type="ECO:0000313" key="4">
    <source>
        <dbReference type="Proteomes" id="UP001595776"/>
    </source>
</evidence>
<dbReference type="InterPro" id="IPR025877">
    <property type="entry name" value="MobA-like_NTP_Trfase"/>
</dbReference>
<dbReference type="Gene3D" id="3.90.550.10">
    <property type="entry name" value="Spore Coat Polysaccharide Biosynthesis Protein SpsA, Chain A"/>
    <property type="match status" value="1"/>
</dbReference>
<name>A0ABV8UD83_9PROT</name>
<dbReference type="Pfam" id="PF12804">
    <property type="entry name" value="NTP_transf_3"/>
    <property type="match status" value="1"/>
</dbReference>
<dbReference type="InterPro" id="IPR029044">
    <property type="entry name" value="Nucleotide-diphossugar_trans"/>
</dbReference>
<gene>
    <name evidence="3" type="ORF">ACFO5Q_13465</name>
</gene>
<dbReference type="EMBL" id="JBHSCR010000014">
    <property type="protein sequence ID" value="MFC4348856.1"/>
    <property type="molecule type" value="Genomic_DNA"/>
</dbReference>
<proteinExistence type="predicted"/>
<reference evidence="4" key="1">
    <citation type="journal article" date="2019" name="Int. J. Syst. Evol. Microbiol.">
        <title>The Global Catalogue of Microorganisms (GCM) 10K type strain sequencing project: providing services to taxonomists for standard genome sequencing and annotation.</title>
        <authorList>
            <consortium name="The Broad Institute Genomics Platform"/>
            <consortium name="The Broad Institute Genome Sequencing Center for Infectious Disease"/>
            <person name="Wu L."/>
            <person name="Ma J."/>
        </authorList>
    </citation>
    <scope>NUCLEOTIDE SEQUENCE [LARGE SCALE GENOMIC DNA]</scope>
    <source>
        <strain evidence="4">CGMCC 1.15304</strain>
    </source>
</reference>